<dbReference type="RefSeq" id="WP_307110816.1">
    <property type="nucleotide sequence ID" value="NZ_JAURUE010000001.1"/>
</dbReference>
<organism evidence="13 14">
    <name type="scientific">Streptomyces demainii</name>
    <dbReference type="NCBI Taxonomy" id="588122"/>
    <lineage>
        <taxon>Bacteria</taxon>
        <taxon>Bacillati</taxon>
        <taxon>Actinomycetota</taxon>
        <taxon>Actinomycetes</taxon>
        <taxon>Kitasatosporales</taxon>
        <taxon>Streptomycetaceae</taxon>
        <taxon>Streptomyces</taxon>
    </lineage>
</organism>
<comment type="caution">
    <text evidence="13">The sequence shown here is derived from an EMBL/GenBank/DDBJ whole genome shotgun (WGS) entry which is preliminary data.</text>
</comment>
<proteinExistence type="inferred from homology"/>
<keyword evidence="5 11" id="KW-0408">Iron</keyword>
<protein>
    <recommendedName>
        <fullName evidence="11">Transcriptional regulator WhiB</fullName>
    </recommendedName>
</protein>
<dbReference type="InterPro" id="IPR003482">
    <property type="entry name" value="Whib"/>
</dbReference>
<dbReference type="Pfam" id="PF02467">
    <property type="entry name" value="Whib"/>
    <property type="match status" value="1"/>
</dbReference>
<evidence type="ECO:0000313" key="13">
    <source>
        <dbReference type="EMBL" id="MDP9611520.1"/>
    </source>
</evidence>
<evidence type="ECO:0000256" key="7">
    <source>
        <dbReference type="ARBA" id="ARBA00023015"/>
    </source>
</evidence>
<feature type="binding site" evidence="11">
    <location>
        <position position="53"/>
    </location>
    <ligand>
        <name>[4Fe-4S] cluster</name>
        <dbReference type="ChEBI" id="CHEBI:49883"/>
    </ligand>
</feature>
<keyword evidence="6 11" id="KW-0411">Iron-sulfur</keyword>
<dbReference type="InterPro" id="IPR034768">
    <property type="entry name" value="4FE4S_WBL"/>
</dbReference>
<feature type="binding site" evidence="11">
    <location>
        <position position="50"/>
    </location>
    <ligand>
        <name>[4Fe-4S] cluster</name>
        <dbReference type="ChEBI" id="CHEBI:49883"/>
    </ligand>
</feature>
<keyword evidence="14" id="KW-1185">Reference proteome</keyword>
<evidence type="ECO:0000256" key="2">
    <source>
        <dbReference type="ARBA" id="ARBA00006597"/>
    </source>
</evidence>
<comment type="PTM">
    <text evidence="11">Upon Fe-S cluster removal intramolecular disulfide bonds are formed.</text>
</comment>
<evidence type="ECO:0000256" key="8">
    <source>
        <dbReference type="ARBA" id="ARBA00023125"/>
    </source>
</evidence>
<keyword evidence="3 11" id="KW-0004">4Fe-4S</keyword>
<dbReference type="EMBL" id="JAURUE010000001">
    <property type="protein sequence ID" value="MDP9611520.1"/>
    <property type="molecule type" value="Genomic_DNA"/>
</dbReference>
<evidence type="ECO:0000256" key="11">
    <source>
        <dbReference type="HAMAP-Rule" id="MF_01479"/>
    </source>
</evidence>
<evidence type="ECO:0000256" key="4">
    <source>
        <dbReference type="ARBA" id="ARBA00022723"/>
    </source>
</evidence>
<comment type="function">
    <text evidence="11">Acts as a transcriptional regulator. Probably redox-responsive. The apo- but not holo-form probably binds DNA.</text>
</comment>
<keyword evidence="7 11" id="KW-0805">Transcription regulation</keyword>
<keyword evidence="4 11" id="KW-0479">Metal-binding</keyword>
<name>A0ABT9KSV1_9ACTN</name>
<comment type="cofactor">
    <cofactor evidence="11">
        <name>[4Fe-4S] cluster</name>
        <dbReference type="ChEBI" id="CHEBI:49883"/>
    </cofactor>
    <text evidence="11">Binds 1 [4Fe-4S] cluster per subunit. Following nitrosylation of the [4Fe-4S] cluster binds 1 [4Fe-8(NO)] cluster per subunit.</text>
</comment>
<sequence length="247" mass="28458">MLYDPERRWWPQAACRGHPPGEFFADGGGTPDKVPSVDAQALWDEAKKICRGCPVMHQCRRDTLGEEYGVWGGYDQRERYLIRAKLPKAAKRWPPERRLAWGRALSAYRDRGPAMPWIDIRRLTGIPASLAEELVTEWRTHLKAEEARQAEILRLPEPGPGQQDGPPFPDAKGRLDAWVRHNGLISDGYYQGETADGLWLLMNVHSGKSRVRKWVRREDVRFHYPKPKLIMEYEGRPDRARDEEPAA</sequence>
<comment type="similarity">
    <text evidence="2 11">Belongs to the WhiB family.</text>
</comment>
<evidence type="ECO:0000256" key="3">
    <source>
        <dbReference type="ARBA" id="ARBA00022485"/>
    </source>
</evidence>
<feature type="domain" description="4Fe-4S Wbl-type" evidence="12">
    <location>
        <begin position="14"/>
        <end position="81"/>
    </location>
</feature>
<evidence type="ECO:0000256" key="9">
    <source>
        <dbReference type="ARBA" id="ARBA00023157"/>
    </source>
</evidence>
<evidence type="ECO:0000313" key="14">
    <source>
        <dbReference type="Proteomes" id="UP001234880"/>
    </source>
</evidence>
<comment type="PTM">
    <text evidence="11">The Fe-S cluster can be nitrosylated by nitric oxide (NO).</text>
</comment>
<keyword evidence="11" id="KW-0963">Cytoplasm</keyword>
<evidence type="ECO:0000259" key="12">
    <source>
        <dbReference type="PROSITE" id="PS51674"/>
    </source>
</evidence>
<accession>A0ABT9KSV1</accession>
<feature type="binding site" evidence="11">
    <location>
        <position position="59"/>
    </location>
    <ligand>
        <name>[4Fe-4S] cluster</name>
        <dbReference type="ChEBI" id="CHEBI:49883"/>
    </ligand>
</feature>
<feature type="binding site" evidence="11">
    <location>
        <position position="15"/>
    </location>
    <ligand>
        <name>[4Fe-4S] cluster</name>
        <dbReference type="ChEBI" id="CHEBI:49883"/>
    </ligand>
</feature>
<dbReference type="HAMAP" id="MF_01479">
    <property type="entry name" value="WhiB"/>
    <property type="match status" value="1"/>
</dbReference>
<evidence type="ECO:0000256" key="6">
    <source>
        <dbReference type="ARBA" id="ARBA00023014"/>
    </source>
</evidence>
<reference evidence="13 14" key="1">
    <citation type="submission" date="2023-07" db="EMBL/GenBank/DDBJ databases">
        <title>Sequencing the genomes of 1000 actinobacteria strains.</title>
        <authorList>
            <person name="Klenk H.-P."/>
        </authorList>
    </citation>
    <scope>NUCLEOTIDE SEQUENCE [LARGE SCALE GENOMIC DNA]</scope>
    <source>
        <strain evidence="13 14">DSM 41600</strain>
    </source>
</reference>
<keyword evidence="8 11" id="KW-0238">DNA-binding</keyword>
<dbReference type="Proteomes" id="UP001234880">
    <property type="component" value="Unassembled WGS sequence"/>
</dbReference>
<gene>
    <name evidence="11" type="primary">whiB</name>
    <name evidence="13" type="ORF">JOF35_003797</name>
</gene>
<evidence type="ECO:0000256" key="10">
    <source>
        <dbReference type="ARBA" id="ARBA00023163"/>
    </source>
</evidence>
<evidence type="ECO:0000256" key="5">
    <source>
        <dbReference type="ARBA" id="ARBA00023004"/>
    </source>
</evidence>
<evidence type="ECO:0000256" key="1">
    <source>
        <dbReference type="ARBA" id="ARBA00004496"/>
    </source>
</evidence>
<dbReference type="PANTHER" id="PTHR38839">
    <property type="entry name" value="TRANSCRIPTIONAL REGULATOR WHID-RELATED"/>
    <property type="match status" value="1"/>
</dbReference>
<dbReference type="PROSITE" id="PS51674">
    <property type="entry name" value="4FE4S_WBL"/>
    <property type="match status" value="1"/>
</dbReference>
<keyword evidence="10 11" id="KW-0804">Transcription</keyword>
<comment type="subcellular location">
    <subcellularLocation>
        <location evidence="1 11">Cytoplasm</location>
    </subcellularLocation>
</comment>
<keyword evidence="9 11" id="KW-1015">Disulfide bond</keyword>